<protein>
    <submittedName>
        <fullName evidence="5">Unannotated protein</fullName>
    </submittedName>
</protein>
<feature type="domain" description="Aromatic amino acid beta-eliminating lyase/threonine aldolase" evidence="4">
    <location>
        <begin position="3"/>
        <end position="124"/>
    </location>
</feature>
<organism evidence="5">
    <name type="scientific">freshwater metagenome</name>
    <dbReference type="NCBI Taxonomy" id="449393"/>
    <lineage>
        <taxon>unclassified sequences</taxon>
        <taxon>metagenomes</taxon>
        <taxon>ecological metagenomes</taxon>
    </lineage>
</organism>
<comment type="similarity">
    <text evidence="2">Belongs to the threonine aldolase family.</text>
</comment>
<evidence type="ECO:0000313" key="5">
    <source>
        <dbReference type="EMBL" id="CAB4640526.1"/>
    </source>
</evidence>
<dbReference type="InterPro" id="IPR001597">
    <property type="entry name" value="ArAA_b-elim_lyase/Thr_aldolase"/>
</dbReference>
<dbReference type="Gene3D" id="3.40.640.10">
    <property type="entry name" value="Type I PLP-dependent aspartate aminotransferase-like (Major domain)"/>
    <property type="match status" value="1"/>
</dbReference>
<evidence type="ECO:0000256" key="2">
    <source>
        <dbReference type="ARBA" id="ARBA00006966"/>
    </source>
</evidence>
<dbReference type="AlphaFoldDB" id="A0A6J6JU01"/>
<evidence type="ECO:0000256" key="1">
    <source>
        <dbReference type="ARBA" id="ARBA00001933"/>
    </source>
</evidence>
<comment type="cofactor">
    <cofactor evidence="1">
        <name>pyridoxal 5'-phosphate</name>
        <dbReference type="ChEBI" id="CHEBI:597326"/>
    </cofactor>
</comment>
<evidence type="ECO:0000256" key="3">
    <source>
        <dbReference type="ARBA" id="ARBA00022898"/>
    </source>
</evidence>
<dbReference type="GO" id="GO:0006520">
    <property type="term" value="P:amino acid metabolic process"/>
    <property type="evidence" value="ECO:0007669"/>
    <property type="project" value="InterPro"/>
</dbReference>
<dbReference type="InterPro" id="IPR015424">
    <property type="entry name" value="PyrdxlP-dep_Trfase"/>
</dbReference>
<dbReference type="InterPro" id="IPR015422">
    <property type="entry name" value="PyrdxlP-dep_Trfase_small"/>
</dbReference>
<gene>
    <name evidence="5" type="ORF">UFOPK2171_00024</name>
</gene>
<proteinExistence type="inferred from homology"/>
<dbReference type="PANTHER" id="PTHR48097">
    <property type="entry name" value="L-THREONINE ALDOLASE-RELATED"/>
    <property type="match status" value="1"/>
</dbReference>
<accession>A0A6J6JU01</accession>
<dbReference type="Pfam" id="PF01212">
    <property type="entry name" value="Beta_elim_lyase"/>
    <property type="match status" value="1"/>
</dbReference>
<dbReference type="SUPFAM" id="SSF53383">
    <property type="entry name" value="PLP-dependent transferases"/>
    <property type="match status" value="1"/>
</dbReference>
<evidence type="ECO:0000259" key="4">
    <source>
        <dbReference type="Pfam" id="PF01212"/>
    </source>
</evidence>
<dbReference type="PANTHER" id="PTHR48097:SF5">
    <property type="entry name" value="LOW SPECIFICITY L-THREONINE ALDOLASE"/>
    <property type="match status" value="1"/>
</dbReference>
<sequence>MYIHLDGARISNAAASLGTSLGAFTADVGVDAVSLGGTKNGAMGAEAAVILNPDLVPAMKYVRKSGMQLASKMRFISIQLVAMFEGDLWLKNAQHSNAMAQELYKGIRDIPGVKVEAPQANALFPILPAASIEPLQSVAKFYVWDHMINQVRWMCSWDTTQADVDNFVAAVKSELAN</sequence>
<keyword evidence="3" id="KW-0663">Pyridoxal phosphate</keyword>
<dbReference type="GO" id="GO:0016829">
    <property type="term" value="F:lyase activity"/>
    <property type="evidence" value="ECO:0007669"/>
    <property type="project" value="InterPro"/>
</dbReference>
<dbReference type="EMBL" id="CAEZWD010000002">
    <property type="protein sequence ID" value="CAB4640526.1"/>
    <property type="molecule type" value="Genomic_DNA"/>
</dbReference>
<name>A0A6J6JU01_9ZZZZ</name>
<dbReference type="Gene3D" id="3.90.1150.10">
    <property type="entry name" value="Aspartate Aminotransferase, domain 1"/>
    <property type="match status" value="1"/>
</dbReference>
<reference evidence="5" key="1">
    <citation type="submission" date="2020-05" db="EMBL/GenBank/DDBJ databases">
        <authorList>
            <person name="Chiriac C."/>
            <person name="Salcher M."/>
            <person name="Ghai R."/>
            <person name="Kavagutti S V."/>
        </authorList>
    </citation>
    <scope>NUCLEOTIDE SEQUENCE</scope>
</reference>
<dbReference type="InterPro" id="IPR015421">
    <property type="entry name" value="PyrdxlP-dep_Trfase_major"/>
</dbReference>